<dbReference type="Pfam" id="PF13966">
    <property type="entry name" value="zf-RVT"/>
    <property type="match status" value="1"/>
</dbReference>
<organism evidence="3 4">
    <name type="scientific">Nelumbo nucifera</name>
    <name type="common">Sacred lotus</name>
    <dbReference type="NCBI Taxonomy" id="4432"/>
    <lineage>
        <taxon>Eukaryota</taxon>
        <taxon>Viridiplantae</taxon>
        <taxon>Streptophyta</taxon>
        <taxon>Embryophyta</taxon>
        <taxon>Tracheophyta</taxon>
        <taxon>Spermatophyta</taxon>
        <taxon>Magnoliopsida</taxon>
        <taxon>Proteales</taxon>
        <taxon>Nelumbonaceae</taxon>
        <taxon>Nelumbo</taxon>
    </lineage>
</organism>
<feature type="transmembrane region" description="Helical" evidence="1">
    <location>
        <begin position="519"/>
        <end position="536"/>
    </location>
</feature>
<evidence type="ECO:0000256" key="1">
    <source>
        <dbReference type="SAM" id="Phobius"/>
    </source>
</evidence>
<dbReference type="GO" id="GO:0004523">
    <property type="term" value="F:RNA-DNA hybrid ribonuclease activity"/>
    <property type="evidence" value="ECO:0007669"/>
    <property type="project" value="InterPro"/>
</dbReference>
<dbReference type="GO" id="GO:0003676">
    <property type="term" value="F:nucleic acid binding"/>
    <property type="evidence" value="ECO:0007669"/>
    <property type="project" value="InterPro"/>
</dbReference>
<keyword evidence="4" id="KW-1185">Reference proteome</keyword>
<dbReference type="Pfam" id="PF13456">
    <property type="entry name" value="RVT_3"/>
    <property type="match status" value="1"/>
</dbReference>
<comment type="caution">
    <text evidence="3">The sequence shown here is derived from an EMBL/GenBank/DDBJ whole genome shotgun (WGS) entry which is preliminary data.</text>
</comment>
<dbReference type="AlphaFoldDB" id="A0A822ZRP2"/>
<dbReference type="InterPro" id="IPR026960">
    <property type="entry name" value="RVT-Znf"/>
</dbReference>
<dbReference type="Pfam" id="PF00078">
    <property type="entry name" value="RVT_1"/>
    <property type="match status" value="1"/>
</dbReference>
<dbReference type="Pfam" id="PF03372">
    <property type="entry name" value="Exo_endo_phos"/>
    <property type="match status" value="1"/>
</dbReference>
<dbReference type="Proteomes" id="UP000607653">
    <property type="component" value="Unassembled WGS sequence"/>
</dbReference>
<dbReference type="InterPro" id="IPR002156">
    <property type="entry name" value="RNaseH_domain"/>
</dbReference>
<dbReference type="Gene3D" id="3.60.10.10">
    <property type="entry name" value="Endonuclease/exonuclease/phosphatase"/>
    <property type="match status" value="1"/>
</dbReference>
<dbReference type="InterPro" id="IPR043502">
    <property type="entry name" value="DNA/RNA_pol_sf"/>
</dbReference>
<dbReference type="PANTHER" id="PTHR33116">
    <property type="entry name" value="REVERSE TRANSCRIPTASE ZINC-BINDING DOMAIN-CONTAINING PROTEIN-RELATED-RELATED"/>
    <property type="match status" value="1"/>
</dbReference>
<keyword evidence="1" id="KW-0812">Transmembrane</keyword>
<dbReference type="PROSITE" id="PS50878">
    <property type="entry name" value="RT_POL"/>
    <property type="match status" value="1"/>
</dbReference>
<reference evidence="3 4" key="1">
    <citation type="journal article" date="2020" name="Mol. Biol. Evol.">
        <title>Distinct Expression and Methylation Patterns for Genes with Different Fates following a Single Whole-Genome Duplication in Flowering Plants.</title>
        <authorList>
            <person name="Shi T."/>
            <person name="Rahmani R.S."/>
            <person name="Gugger P.F."/>
            <person name="Wang M."/>
            <person name="Li H."/>
            <person name="Zhang Y."/>
            <person name="Li Z."/>
            <person name="Wang Q."/>
            <person name="Van de Peer Y."/>
            <person name="Marchal K."/>
            <person name="Chen J."/>
        </authorList>
    </citation>
    <scope>NUCLEOTIDE SEQUENCE [LARGE SCALE GENOMIC DNA]</scope>
    <source>
        <tissue evidence="3">Leaf</tissue>
    </source>
</reference>
<sequence length="1081" mass="123198">MICLSWNCRGLGNPRAVRDFRELICSRKPDVIFLFKTLVHVNKIEEIRIQISFVGAFAMDREGRGGGIAFLWKNPNICSLLDYLNNHINVLTGFYGYPDRSRRRDSWNLLHTICASSRLPWCCIGDFNDMLSPEDKRGRLDHPNWLLARFRETISDCHLHEISIIGSCFTWERGRGTKAWVQKELIGLLLQESVCRGWVMFLLVWIYVEKALAKWGSGLNQKFTRDIAQCKAVIERLKDNSISSDIETCSKSFWLRDGDANTKYFHTAASTRKRTNRISRLMDDEGNWHDDPSSLCQVVQDYFRKLFSLSSSHAIDGFDFVDCKISDSDNEKLLSPFSFEEFKEVVFQMHLDKSPGPEEFPASLNDTTIVLIPTCESPKTMKDLRPISLCNVLYKIVSKVLANRLKVLLPNIILNAQSTFMPGRAITDNVLVAFELIHFMRMKRKGKVGEVALKIDISKAHDRVDWQFLKLMMQKLGFSNKWIRLIMLCVTIVFYFVAFNGMEVGPIIPGRGLRQGDSLSPYLFILCAKGLFALMYKAEREGLISCCRICRGAPSVSHLLFADDRFFLFKVEERECNAMKNILKVYEEASGQAINFQVRCARETSVLGVVNPINTRRYLGLPSQIGRKKNEVFRFIRDCLWQRLQGWKSKLLSRVGKEVLIKYVAQAVPSYCMSTFMIPVSLSKELERMMNSFWWGNSNSNEGGMGFRDMQPFNLEMLAKQGWNIISNPNALVCRVFKAKYFPRGNFLHSHIVLEKGCRWRIGNGQHIRVWDDPCLKEMGNFKVDSPRSRVLAVYSVKLGYRVARDLNTTISQAVISGGWDKLWKLPIPPKVKSFVRRVCRGCLPYTSCHLCNTNVESLSHVLLSCPYAQACWSKAGISANVSNHASFADCHLEFLAETDYDKSRRACMVLWSIWSQRNSKLWKNNFKLPDHAVTGSLQLLHDWKQLQIQKRLGMVINLNHQGDGNWRAPPPGSFKCNVDAASFTSSNLTGFRIVLRDELGAFMKGYTSTVPGLFVSKEGEVMALIAAIKWVTSMDIQNVVFEIDALIVWKALRAPALDLSEFGSLAHECSSLILVSGMSL</sequence>
<dbReference type="CDD" id="cd01650">
    <property type="entry name" value="RT_nLTR_like"/>
    <property type="match status" value="1"/>
</dbReference>
<dbReference type="SUPFAM" id="SSF56219">
    <property type="entry name" value="DNase I-like"/>
    <property type="match status" value="1"/>
</dbReference>
<name>A0A822ZRP2_NELNU</name>
<dbReference type="EMBL" id="DUZY01000007">
    <property type="protein sequence ID" value="DAD46191.1"/>
    <property type="molecule type" value="Genomic_DNA"/>
</dbReference>
<keyword evidence="1" id="KW-0472">Membrane</keyword>
<evidence type="ECO:0000259" key="2">
    <source>
        <dbReference type="PROSITE" id="PS50878"/>
    </source>
</evidence>
<accession>A0A822ZRP2</accession>
<evidence type="ECO:0000313" key="3">
    <source>
        <dbReference type="EMBL" id="DAD46191.1"/>
    </source>
</evidence>
<protein>
    <recommendedName>
        <fullName evidence="2">Reverse transcriptase domain-containing protein</fullName>
    </recommendedName>
</protein>
<dbReference type="InterPro" id="IPR005135">
    <property type="entry name" value="Endo/exonuclease/phosphatase"/>
</dbReference>
<proteinExistence type="predicted"/>
<keyword evidence="1" id="KW-1133">Transmembrane helix</keyword>
<gene>
    <name evidence="3" type="ORF">HUJ06_004421</name>
</gene>
<dbReference type="SUPFAM" id="SSF56672">
    <property type="entry name" value="DNA/RNA polymerases"/>
    <property type="match status" value="1"/>
</dbReference>
<evidence type="ECO:0000313" key="4">
    <source>
        <dbReference type="Proteomes" id="UP000607653"/>
    </source>
</evidence>
<dbReference type="InterPro" id="IPR036691">
    <property type="entry name" value="Endo/exonu/phosph_ase_sf"/>
</dbReference>
<dbReference type="InterPro" id="IPR000477">
    <property type="entry name" value="RT_dom"/>
</dbReference>
<dbReference type="PANTHER" id="PTHR33116:SF86">
    <property type="entry name" value="REVERSE TRANSCRIPTASE DOMAIN-CONTAINING PROTEIN"/>
    <property type="match status" value="1"/>
</dbReference>
<feature type="domain" description="Reverse transcriptase" evidence="2">
    <location>
        <begin position="353"/>
        <end position="623"/>
    </location>
</feature>
<feature type="transmembrane region" description="Helical" evidence="1">
    <location>
        <begin position="482"/>
        <end position="499"/>
    </location>
</feature>